<evidence type="ECO:0008006" key="5">
    <source>
        <dbReference type="Google" id="ProtNLM"/>
    </source>
</evidence>
<organism evidence="3 4">
    <name type="scientific">Rhamnella rubrinervis</name>
    <dbReference type="NCBI Taxonomy" id="2594499"/>
    <lineage>
        <taxon>Eukaryota</taxon>
        <taxon>Viridiplantae</taxon>
        <taxon>Streptophyta</taxon>
        <taxon>Embryophyta</taxon>
        <taxon>Tracheophyta</taxon>
        <taxon>Spermatophyta</taxon>
        <taxon>Magnoliopsida</taxon>
        <taxon>eudicotyledons</taxon>
        <taxon>Gunneridae</taxon>
        <taxon>Pentapetalae</taxon>
        <taxon>rosids</taxon>
        <taxon>fabids</taxon>
        <taxon>Rosales</taxon>
        <taxon>Rhamnaceae</taxon>
        <taxon>rhamnoid group</taxon>
        <taxon>Rhamneae</taxon>
        <taxon>Rhamnella</taxon>
    </lineage>
</organism>
<evidence type="ECO:0000256" key="1">
    <source>
        <dbReference type="ARBA" id="ARBA00022741"/>
    </source>
</evidence>
<name>A0A8K0MT52_9ROSA</name>
<dbReference type="GO" id="GO:0005525">
    <property type="term" value="F:GTP binding"/>
    <property type="evidence" value="ECO:0007669"/>
    <property type="project" value="UniProtKB-KW"/>
</dbReference>
<dbReference type="InterPro" id="IPR027417">
    <property type="entry name" value="P-loop_NTPase"/>
</dbReference>
<evidence type="ECO:0000313" key="4">
    <source>
        <dbReference type="Proteomes" id="UP000796880"/>
    </source>
</evidence>
<keyword evidence="2" id="KW-0342">GTP-binding</keyword>
<comment type="caution">
    <text evidence="3">The sequence shown here is derived from an EMBL/GenBank/DDBJ whole genome shotgun (WGS) entry which is preliminary data.</text>
</comment>
<proteinExistence type="predicted"/>
<dbReference type="InterPro" id="IPR009000">
    <property type="entry name" value="Transl_B-barrel_sf"/>
</dbReference>
<keyword evidence="1" id="KW-0547">Nucleotide-binding</keyword>
<gene>
    <name evidence="3" type="ORF">FNV43_RR01229</name>
</gene>
<dbReference type="Proteomes" id="UP000796880">
    <property type="component" value="Unassembled WGS sequence"/>
</dbReference>
<dbReference type="Gene3D" id="3.40.50.300">
    <property type="entry name" value="P-loop containing nucleotide triphosphate hydrolases"/>
    <property type="match status" value="1"/>
</dbReference>
<dbReference type="OrthoDB" id="342024at2759"/>
<dbReference type="SUPFAM" id="SSF50447">
    <property type="entry name" value="Translation proteins"/>
    <property type="match status" value="1"/>
</dbReference>
<dbReference type="InterPro" id="IPR050100">
    <property type="entry name" value="TRAFAC_GTPase_members"/>
</dbReference>
<dbReference type="EMBL" id="VOIH02000001">
    <property type="protein sequence ID" value="KAF3456575.1"/>
    <property type="molecule type" value="Genomic_DNA"/>
</dbReference>
<dbReference type="PANTHER" id="PTHR23115">
    <property type="entry name" value="TRANSLATION FACTOR"/>
    <property type="match status" value="1"/>
</dbReference>
<dbReference type="Gene3D" id="2.40.30.10">
    <property type="entry name" value="Translation factors"/>
    <property type="match status" value="2"/>
</dbReference>
<reference evidence="3" key="1">
    <citation type="submission" date="2020-03" db="EMBL/GenBank/DDBJ databases">
        <title>A high-quality chromosome-level genome assembly of a woody plant with both climbing and erect habits, Rhamnella rubrinervis.</title>
        <authorList>
            <person name="Lu Z."/>
            <person name="Yang Y."/>
            <person name="Zhu X."/>
            <person name="Sun Y."/>
        </authorList>
    </citation>
    <scope>NUCLEOTIDE SEQUENCE</scope>
    <source>
        <strain evidence="3">BYM</strain>
        <tissue evidence="3">Leaf</tissue>
    </source>
</reference>
<dbReference type="InterPro" id="IPR009001">
    <property type="entry name" value="Transl_elong_EF1A/Init_IF2_C"/>
</dbReference>
<dbReference type="AlphaFoldDB" id="A0A8K0MT52"/>
<accession>A0A8K0MT52</accession>
<evidence type="ECO:0000313" key="3">
    <source>
        <dbReference type="EMBL" id="KAF3456575.1"/>
    </source>
</evidence>
<protein>
    <recommendedName>
        <fullName evidence="5">Elongation factor 1-alpha</fullName>
    </recommendedName>
</protein>
<evidence type="ECO:0000256" key="2">
    <source>
        <dbReference type="ARBA" id="ARBA00023134"/>
    </source>
</evidence>
<keyword evidence="4" id="KW-1185">Reference proteome</keyword>
<sequence>MMVGYNSDMILFVPISGFEGDNLIERSANLDWYKGPTLLKAIDQIQTPLDKPLRLPLLNVYESGNGIVAVGCVETGILKSGMYITFGPSGFTTKVKSLEMNEKVVQMALPGGILSSTVKKLSAKDLKHGYVASNSKKDPAKEATSFISQVNIMNNCEGQINTGSVVILDCHTSHDAAVFIEILAKIDQCLMSVVKKGTRRNKDKSIAKKVGDRVTACMCSTLPVIVVQYVSGEALRDEP</sequence>
<dbReference type="SUPFAM" id="SSF50465">
    <property type="entry name" value="EF-Tu/eEF-1alpha/eIF2-gamma C-terminal domain"/>
    <property type="match status" value="1"/>
</dbReference>